<organism evidence="1 2">
    <name type="scientific">Candidatus Woesebacteria bacterium RIFOXYB1_FULL_38_16</name>
    <dbReference type="NCBI Taxonomy" id="1802538"/>
    <lineage>
        <taxon>Bacteria</taxon>
        <taxon>Candidatus Woeseibacteriota</taxon>
    </lineage>
</organism>
<evidence type="ECO:0000313" key="1">
    <source>
        <dbReference type="EMBL" id="OGM79784.1"/>
    </source>
</evidence>
<evidence type="ECO:0000313" key="2">
    <source>
        <dbReference type="Proteomes" id="UP000178999"/>
    </source>
</evidence>
<accession>A0A1F8CTX8</accession>
<sequence length="122" mass="14019">MYIKGSVVSFIESTLGRTHQSGWETEHVFFVLPGSTVWFKVIEERRWTDDLGYNHTLKVVEHSLILETGVEILVRETESGYRPGMSCHYSNEEHSGSVEFLSPLPEDGSYSKNRRYIKDAGY</sequence>
<dbReference type="AlphaFoldDB" id="A0A1F8CTX8"/>
<protein>
    <submittedName>
        <fullName evidence="1">Uncharacterized protein</fullName>
    </submittedName>
</protein>
<dbReference type="EMBL" id="MGHY01000007">
    <property type="protein sequence ID" value="OGM79784.1"/>
    <property type="molecule type" value="Genomic_DNA"/>
</dbReference>
<dbReference type="Proteomes" id="UP000178999">
    <property type="component" value="Unassembled WGS sequence"/>
</dbReference>
<reference evidence="1 2" key="1">
    <citation type="journal article" date="2016" name="Nat. Commun.">
        <title>Thousands of microbial genomes shed light on interconnected biogeochemical processes in an aquifer system.</title>
        <authorList>
            <person name="Anantharaman K."/>
            <person name="Brown C.T."/>
            <person name="Hug L.A."/>
            <person name="Sharon I."/>
            <person name="Castelle C.J."/>
            <person name="Probst A.J."/>
            <person name="Thomas B.C."/>
            <person name="Singh A."/>
            <person name="Wilkins M.J."/>
            <person name="Karaoz U."/>
            <person name="Brodie E.L."/>
            <person name="Williams K.H."/>
            <person name="Hubbard S.S."/>
            <person name="Banfield J.F."/>
        </authorList>
    </citation>
    <scope>NUCLEOTIDE SEQUENCE [LARGE SCALE GENOMIC DNA]</scope>
</reference>
<gene>
    <name evidence="1" type="ORF">A2382_04260</name>
</gene>
<comment type="caution">
    <text evidence="1">The sequence shown here is derived from an EMBL/GenBank/DDBJ whole genome shotgun (WGS) entry which is preliminary data.</text>
</comment>
<name>A0A1F8CTX8_9BACT</name>
<proteinExistence type="predicted"/>